<dbReference type="RefSeq" id="WP_069858506.1">
    <property type="nucleotide sequence ID" value="NZ_BDFE01000015.1"/>
</dbReference>
<evidence type="ECO:0000313" key="10">
    <source>
        <dbReference type="Proteomes" id="UP000095200"/>
    </source>
</evidence>
<sequence length="284" mass="31788">MKYDHHVLRIFLSVITLGYLLTGFVPPCVARPQLQAPTTYRGNEDITGWYMSEKLDGIRGYWDGHHLLTREGTVIHAPSWFTSNLPPFELDGELWAGRGNFEIVQSTVLDTTPSSGWQNITYNIFEVPHASGDFPARLAKAQNWFANHKADHVRIIPQTICTGHQHVQRFLKHIAQQGGEGVIIKDPTIPYQDGSEQHLVKLKHINYMDGVVMGHTPGKGSYAGLMGSLTLQLDNGVVFNLGTGFSMQERRHPPRKGAVVTFKHYGFSQSGKPRFASFVKVKTP</sequence>
<evidence type="ECO:0000259" key="7">
    <source>
        <dbReference type="Pfam" id="PF01068"/>
    </source>
</evidence>
<reference evidence="10" key="1">
    <citation type="submission" date="2016-06" db="EMBL/GenBank/DDBJ databases">
        <title>Draft genome sequence of Desulfoplanes formicivorans strain Pf12B.</title>
        <authorList>
            <person name="Watanabe M."/>
            <person name="Kojima H."/>
            <person name="Fukui M."/>
        </authorList>
    </citation>
    <scope>NUCLEOTIDE SEQUENCE [LARGE SCALE GENOMIC DNA]</scope>
    <source>
        <strain evidence="10">Pf12B</strain>
    </source>
</reference>
<evidence type="ECO:0000256" key="4">
    <source>
        <dbReference type="ARBA" id="ARBA00022763"/>
    </source>
</evidence>
<dbReference type="InterPro" id="IPR012310">
    <property type="entry name" value="DNA_ligase_ATP-dep_cent"/>
</dbReference>
<comment type="caution">
    <text evidence="9">The sequence shown here is derived from an EMBL/GenBank/DDBJ whole genome shotgun (WGS) entry which is preliminary data.</text>
</comment>
<dbReference type="SUPFAM" id="SSF50249">
    <property type="entry name" value="Nucleic acid-binding proteins"/>
    <property type="match status" value="1"/>
</dbReference>
<dbReference type="SUPFAM" id="SSF56091">
    <property type="entry name" value="DNA ligase/mRNA capping enzyme, catalytic domain"/>
    <property type="match status" value="1"/>
</dbReference>
<dbReference type="Pfam" id="PF14743">
    <property type="entry name" value="DNA_ligase_OB_2"/>
    <property type="match status" value="1"/>
</dbReference>
<dbReference type="STRING" id="1592317.DPF_1470"/>
<gene>
    <name evidence="9" type="ORF">DPF_1470</name>
</gene>
<dbReference type="PANTHER" id="PTHR47810:SF1">
    <property type="entry name" value="DNA LIGASE B"/>
    <property type="match status" value="1"/>
</dbReference>
<evidence type="ECO:0000313" key="9">
    <source>
        <dbReference type="EMBL" id="GAU08754.1"/>
    </source>
</evidence>
<dbReference type="GO" id="GO:0006260">
    <property type="term" value="P:DNA replication"/>
    <property type="evidence" value="ECO:0007669"/>
    <property type="project" value="UniProtKB-KW"/>
</dbReference>
<dbReference type="EMBL" id="BDFE01000015">
    <property type="protein sequence ID" value="GAU08754.1"/>
    <property type="molecule type" value="Genomic_DNA"/>
</dbReference>
<comment type="cofactor">
    <cofactor evidence="1">
        <name>a divalent metal cation</name>
        <dbReference type="ChEBI" id="CHEBI:60240"/>
    </cofactor>
</comment>
<dbReference type="CDD" id="cd07896">
    <property type="entry name" value="Adenylation_kDNA_ligase_like"/>
    <property type="match status" value="1"/>
</dbReference>
<dbReference type="GO" id="GO:0006310">
    <property type="term" value="P:DNA recombination"/>
    <property type="evidence" value="ECO:0007669"/>
    <property type="project" value="InterPro"/>
</dbReference>
<dbReference type="GO" id="GO:0003910">
    <property type="term" value="F:DNA ligase (ATP) activity"/>
    <property type="evidence" value="ECO:0007669"/>
    <property type="project" value="UniProtKB-EC"/>
</dbReference>
<comment type="catalytic activity">
    <reaction evidence="6">
        <text>ATP + (deoxyribonucleotide)n-3'-hydroxyl + 5'-phospho-(deoxyribonucleotide)m = (deoxyribonucleotide)n+m + AMP + diphosphate.</text>
        <dbReference type="EC" id="6.5.1.1"/>
    </reaction>
</comment>
<name>A0A194AJ34_9BACT</name>
<evidence type="ECO:0000256" key="2">
    <source>
        <dbReference type="ARBA" id="ARBA00022598"/>
    </source>
</evidence>
<dbReference type="Gene3D" id="2.40.50.140">
    <property type="entry name" value="Nucleic acid-binding proteins"/>
    <property type="match status" value="1"/>
</dbReference>
<dbReference type="Proteomes" id="UP000095200">
    <property type="component" value="Unassembled WGS sequence"/>
</dbReference>
<dbReference type="NCBIfam" id="NF006592">
    <property type="entry name" value="PRK09125.1"/>
    <property type="match status" value="1"/>
</dbReference>
<feature type="domain" description="DNA ligase OB-like" evidence="8">
    <location>
        <begin position="217"/>
        <end position="281"/>
    </location>
</feature>
<keyword evidence="5" id="KW-0234">DNA repair</keyword>
<accession>A0A194AJ34</accession>
<feature type="domain" description="ATP-dependent DNA ligase family profile" evidence="7">
    <location>
        <begin position="147"/>
        <end position="203"/>
    </location>
</feature>
<dbReference type="Gene3D" id="3.30.470.30">
    <property type="entry name" value="DNA ligase/mRNA capping enzyme"/>
    <property type="match status" value="1"/>
</dbReference>
<keyword evidence="4" id="KW-0227">DNA damage</keyword>
<protein>
    <submittedName>
        <fullName evidence="9">DNA ligase</fullName>
    </submittedName>
</protein>
<evidence type="ECO:0000259" key="8">
    <source>
        <dbReference type="Pfam" id="PF14743"/>
    </source>
</evidence>
<evidence type="ECO:0000256" key="6">
    <source>
        <dbReference type="ARBA" id="ARBA00034003"/>
    </source>
</evidence>
<dbReference type="OrthoDB" id="9767858at2"/>
<dbReference type="GO" id="GO:0006281">
    <property type="term" value="P:DNA repair"/>
    <property type="evidence" value="ECO:0007669"/>
    <property type="project" value="UniProtKB-KW"/>
</dbReference>
<keyword evidence="10" id="KW-1185">Reference proteome</keyword>
<dbReference type="CDD" id="cd08041">
    <property type="entry name" value="OBF_kDNA_ligase_like"/>
    <property type="match status" value="1"/>
</dbReference>
<dbReference type="InterPro" id="IPR012340">
    <property type="entry name" value="NA-bd_OB-fold"/>
</dbReference>
<keyword evidence="3" id="KW-0235">DNA replication</keyword>
<organism evidence="9 10">
    <name type="scientific">Desulfoplanes formicivorans</name>
    <dbReference type="NCBI Taxonomy" id="1592317"/>
    <lineage>
        <taxon>Bacteria</taxon>
        <taxon>Pseudomonadati</taxon>
        <taxon>Thermodesulfobacteriota</taxon>
        <taxon>Desulfovibrionia</taxon>
        <taxon>Desulfovibrionales</taxon>
        <taxon>Desulfoplanaceae</taxon>
        <taxon>Desulfoplanes</taxon>
    </lineage>
</organism>
<dbReference type="PANTHER" id="PTHR47810">
    <property type="entry name" value="DNA LIGASE"/>
    <property type="match status" value="1"/>
</dbReference>
<dbReference type="GO" id="GO:0005524">
    <property type="term" value="F:ATP binding"/>
    <property type="evidence" value="ECO:0007669"/>
    <property type="project" value="InterPro"/>
</dbReference>
<keyword evidence="2 9" id="KW-0436">Ligase</keyword>
<dbReference type="Pfam" id="PF01068">
    <property type="entry name" value="DNA_ligase_A_M"/>
    <property type="match status" value="1"/>
</dbReference>
<evidence type="ECO:0000256" key="1">
    <source>
        <dbReference type="ARBA" id="ARBA00001968"/>
    </source>
</evidence>
<evidence type="ECO:0000256" key="3">
    <source>
        <dbReference type="ARBA" id="ARBA00022705"/>
    </source>
</evidence>
<dbReference type="AlphaFoldDB" id="A0A194AJ34"/>
<dbReference type="Gene3D" id="3.30.1490.70">
    <property type="match status" value="1"/>
</dbReference>
<proteinExistence type="predicted"/>
<evidence type="ECO:0000256" key="5">
    <source>
        <dbReference type="ARBA" id="ARBA00023204"/>
    </source>
</evidence>
<dbReference type="InterPro" id="IPR050326">
    <property type="entry name" value="NAD_dep_DNA_ligaseB"/>
</dbReference>
<dbReference type="InterPro" id="IPR029319">
    <property type="entry name" value="DNA_ligase_OB"/>
</dbReference>